<dbReference type="Pfam" id="PF07731">
    <property type="entry name" value="Cu-oxidase_2"/>
    <property type="match status" value="1"/>
</dbReference>
<dbReference type="Gene3D" id="2.60.40.420">
    <property type="entry name" value="Cupredoxins - blue copper proteins"/>
    <property type="match status" value="3"/>
</dbReference>
<feature type="domain" description="Plastocyanin-like" evidence="7">
    <location>
        <begin position="497"/>
        <end position="586"/>
    </location>
</feature>
<keyword evidence="5" id="KW-0472">Membrane</keyword>
<dbReference type="SUPFAM" id="SSF49503">
    <property type="entry name" value="Cupredoxins"/>
    <property type="match status" value="3"/>
</dbReference>
<keyword evidence="3" id="KW-1015">Disulfide bond</keyword>
<dbReference type="Proteomes" id="UP000054144">
    <property type="component" value="Unassembled WGS sequence"/>
</dbReference>
<dbReference type="OrthoDB" id="2121828at2759"/>
<organism evidence="9 10">
    <name type="scientific">Fistulina hepatica ATCC 64428</name>
    <dbReference type="NCBI Taxonomy" id="1128425"/>
    <lineage>
        <taxon>Eukaryota</taxon>
        <taxon>Fungi</taxon>
        <taxon>Dikarya</taxon>
        <taxon>Basidiomycota</taxon>
        <taxon>Agaricomycotina</taxon>
        <taxon>Agaricomycetes</taxon>
        <taxon>Agaricomycetidae</taxon>
        <taxon>Agaricales</taxon>
        <taxon>Fistulinaceae</taxon>
        <taxon>Fistulina</taxon>
    </lineage>
</organism>
<name>A0A0D7A932_9AGAR</name>
<keyword evidence="4" id="KW-0325">Glycoprotein</keyword>
<dbReference type="PANTHER" id="PTHR11709:SF511">
    <property type="entry name" value="LACCASE"/>
    <property type="match status" value="1"/>
</dbReference>
<dbReference type="InterPro" id="IPR008972">
    <property type="entry name" value="Cupredoxin"/>
</dbReference>
<feature type="domain" description="Plastocyanin-like" evidence="6">
    <location>
        <begin position="230"/>
        <end position="392"/>
    </location>
</feature>
<dbReference type="Pfam" id="PF07732">
    <property type="entry name" value="Cu-oxidase_3"/>
    <property type="match status" value="1"/>
</dbReference>
<evidence type="ECO:0000313" key="9">
    <source>
        <dbReference type="EMBL" id="KIY46889.1"/>
    </source>
</evidence>
<dbReference type="InterPro" id="IPR045087">
    <property type="entry name" value="Cu-oxidase_fam"/>
</dbReference>
<dbReference type="EMBL" id="KN882021">
    <property type="protein sequence ID" value="KIY46889.1"/>
    <property type="molecule type" value="Genomic_DNA"/>
</dbReference>
<gene>
    <name evidence="9" type="ORF">FISHEDRAFT_46424</name>
</gene>
<evidence type="ECO:0000259" key="7">
    <source>
        <dbReference type="Pfam" id="PF07731"/>
    </source>
</evidence>
<dbReference type="AlphaFoldDB" id="A0A0D7A932"/>
<protein>
    <recommendedName>
        <fullName evidence="11">Multicopper oxidase</fullName>
    </recommendedName>
</protein>
<evidence type="ECO:0000259" key="8">
    <source>
        <dbReference type="Pfam" id="PF07732"/>
    </source>
</evidence>
<dbReference type="CDD" id="cd13857">
    <property type="entry name" value="CuRO_1_Diphenol_Ox"/>
    <property type="match status" value="1"/>
</dbReference>
<keyword evidence="2" id="KW-0186">Copper</keyword>
<evidence type="ECO:0008006" key="11">
    <source>
        <dbReference type="Google" id="ProtNLM"/>
    </source>
</evidence>
<evidence type="ECO:0000313" key="10">
    <source>
        <dbReference type="Proteomes" id="UP000054144"/>
    </source>
</evidence>
<comment type="similarity">
    <text evidence="1">Belongs to the multicopper oxidase family.</text>
</comment>
<keyword evidence="5" id="KW-1133">Transmembrane helix</keyword>
<evidence type="ECO:0000256" key="5">
    <source>
        <dbReference type="SAM" id="Phobius"/>
    </source>
</evidence>
<proteinExistence type="inferred from homology"/>
<evidence type="ECO:0000256" key="2">
    <source>
        <dbReference type="ARBA" id="ARBA00023008"/>
    </source>
</evidence>
<dbReference type="PANTHER" id="PTHR11709">
    <property type="entry name" value="MULTI-COPPER OXIDASE"/>
    <property type="match status" value="1"/>
</dbReference>
<evidence type="ECO:0000256" key="3">
    <source>
        <dbReference type="ARBA" id="ARBA00023157"/>
    </source>
</evidence>
<evidence type="ECO:0000256" key="4">
    <source>
        <dbReference type="ARBA" id="ARBA00023180"/>
    </source>
</evidence>
<dbReference type="InterPro" id="IPR011707">
    <property type="entry name" value="Cu-oxidase-like_N"/>
</dbReference>
<accession>A0A0D7A932</accession>
<evidence type="ECO:0000256" key="1">
    <source>
        <dbReference type="ARBA" id="ARBA00010609"/>
    </source>
</evidence>
<evidence type="ECO:0000259" key="6">
    <source>
        <dbReference type="Pfam" id="PF00394"/>
    </source>
</evidence>
<dbReference type="Pfam" id="PF00394">
    <property type="entry name" value="Cu-oxidase"/>
    <property type="match status" value="1"/>
</dbReference>
<keyword evidence="5" id="KW-0812">Transmembrane</keyword>
<dbReference type="InterPro" id="IPR011706">
    <property type="entry name" value="Cu-oxidase_C"/>
</dbReference>
<dbReference type="FunFam" id="2.60.40.420:FF:000045">
    <property type="entry name" value="Laccase 2"/>
    <property type="match status" value="1"/>
</dbReference>
<dbReference type="GO" id="GO:0016491">
    <property type="term" value="F:oxidoreductase activity"/>
    <property type="evidence" value="ECO:0007669"/>
    <property type="project" value="InterPro"/>
</dbReference>
<sequence>MAGSANVEPEEIQLLADYEDAEQNEEPRSLGEFQSRRTKFVCRRYSGRWAPATAALVVVLTASLGLAVWLRSKGSLVPPDSLVDAAQFTLDPSFKVTATPRTREYFWTVTQIEAAPVGVNKTMLVVNGKSPGPIIEANSNDRIIVHVINGLEKESTHGLYQRDTNYYDGTPGVTQCGIPPGETLVYNFTLDGWVGTTWWHSHTDTQYTDGLVGPIVVHSVDEKVPTYDRELVVQLSDIYNTWSSVLAHNYLNDDSEEVAAEPVPDAATINGLGQFTACWAVPEHMCSGGSYFAFDAVQPQKTYRLRLINAGSMAPIHFSVDNHTLTVIEADGTAVRPVDVSEVMVHVGQRYSVLLKTDQTPDAYWMRARIDQRMFPYTNRALHDVALGVIRYAGVEAGLMPADTAAARASTLGLPPLSDSMLEPATVVPAPDASIRIPWKFSIQRTLFHNWRSFINNTSWEPLPRGHATLVDSLASGLGADGSHVLSGDQLITSFDSVRTVDFALDNLDDSDHPFHIHGYKPWIMGSGAGRYIGQDLNATNPMRRDTFNVPRFSWMVIRIVTDMPGYWALHCHLVWHNLGGGLFQIATLPSQMAQIQLPEDIVRHCAIERGDIQKPGR</sequence>
<feature type="transmembrane region" description="Helical" evidence="5">
    <location>
        <begin position="49"/>
        <end position="70"/>
    </location>
</feature>
<keyword evidence="10" id="KW-1185">Reference proteome</keyword>
<reference evidence="9 10" key="1">
    <citation type="journal article" date="2015" name="Fungal Genet. Biol.">
        <title>Evolution of novel wood decay mechanisms in Agaricales revealed by the genome sequences of Fistulina hepatica and Cylindrobasidium torrendii.</title>
        <authorList>
            <person name="Floudas D."/>
            <person name="Held B.W."/>
            <person name="Riley R."/>
            <person name="Nagy L.G."/>
            <person name="Koehler G."/>
            <person name="Ransdell A.S."/>
            <person name="Younus H."/>
            <person name="Chow J."/>
            <person name="Chiniquy J."/>
            <person name="Lipzen A."/>
            <person name="Tritt A."/>
            <person name="Sun H."/>
            <person name="Haridas S."/>
            <person name="LaButti K."/>
            <person name="Ohm R.A."/>
            <person name="Kues U."/>
            <person name="Blanchette R.A."/>
            <person name="Grigoriev I.V."/>
            <person name="Minto R.E."/>
            <person name="Hibbett D.S."/>
        </authorList>
    </citation>
    <scope>NUCLEOTIDE SEQUENCE [LARGE SCALE GENOMIC DNA]</scope>
    <source>
        <strain evidence="9 10">ATCC 64428</strain>
    </source>
</reference>
<feature type="domain" description="Plastocyanin-like" evidence="8">
    <location>
        <begin position="109"/>
        <end position="219"/>
    </location>
</feature>
<dbReference type="GO" id="GO:0005507">
    <property type="term" value="F:copper ion binding"/>
    <property type="evidence" value="ECO:0007669"/>
    <property type="project" value="InterPro"/>
</dbReference>
<dbReference type="InterPro" id="IPR001117">
    <property type="entry name" value="Cu-oxidase_2nd"/>
</dbReference>
<dbReference type="CDD" id="cd13910">
    <property type="entry name" value="CuRO_3_MCO_like_4"/>
    <property type="match status" value="1"/>
</dbReference>